<evidence type="ECO:0000313" key="2">
    <source>
        <dbReference type="Proteomes" id="UP000030445"/>
    </source>
</evidence>
<comment type="caution">
    <text evidence="1">The sequence shown here is derived from an EMBL/GenBank/DDBJ whole genome shotgun (WGS) entry which is preliminary data.</text>
</comment>
<reference evidence="2" key="1">
    <citation type="journal article" date="2014" name="Sci. Data">
        <title>Genomes of diverse isolates of the marine cyanobacterium Prochlorococcus.</title>
        <authorList>
            <person name="Biller S."/>
            <person name="Berube P."/>
            <person name="Thompson J."/>
            <person name="Kelly L."/>
            <person name="Roggensack S."/>
            <person name="Awad L."/>
            <person name="Roache-Johnson K."/>
            <person name="Ding H."/>
            <person name="Giovannoni S.J."/>
            <person name="Moore L.R."/>
            <person name="Chisholm S.W."/>
        </authorList>
    </citation>
    <scope>NUCLEOTIDE SEQUENCE [LARGE SCALE GENOMIC DNA]</scope>
    <source>
        <strain evidence="2">MIT 9302</strain>
    </source>
</reference>
<dbReference type="Gene3D" id="2.60.450.10">
    <property type="entry name" value="Lipopolysaccharide (LPS) transport protein A like domain"/>
    <property type="match status" value="1"/>
</dbReference>
<dbReference type="RefSeq" id="WP_241434559.1">
    <property type="nucleotide sequence ID" value="NZ_CP138951.1"/>
</dbReference>
<dbReference type="Proteomes" id="UP000030445">
    <property type="component" value="Unassembled WGS sequence"/>
</dbReference>
<organism evidence="1 2">
    <name type="scientific">Prochlorococcus marinus str. MIT 9302</name>
    <dbReference type="NCBI Taxonomy" id="74545"/>
    <lineage>
        <taxon>Bacteria</taxon>
        <taxon>Bacillati</taxon>
        <taxon>Cyanobacteriota</taxon>
        <taxon>Cyanophyceae</taxon>
        <taxon>Synechococcales</taxon>
        <taxon>Prochlorococcaceae</taxon>
        <taxon>Prochlorococcus</taxon>
    </lineage>
</organism>
<dbReference type="GO" id="GO:0005886">
    <property type="term" value="C:plasma membrane"/>
    <property type="evidence" value="ECO:0007669"/>
    <property type="project" value="InterPro"/>
</dbReference>
<proteinExistence type="predicted"/>
<accession>A0A0A2A9R3</accession>
<dbReference type="InterPro" id="IPR010664">
    <property type="entry name" value="LipoPS_assembly_LptC-rel"/>
</dbReference>
<dbReference type="eggNOG" id="ENOG5032HHK">
    <property type="taxonomic scope" value="Bacteria"/>
</dbReference>
<dbReference type="EMBL" id="JNAM01000005">
    <property type="protein sequence ID" value="KGF98622.1"/>
    <property type="molecule type" value="Genomic_DNA"/>
</dbReference>
<dbReference type="AlphaFoldDB" id="A0A0A2A9R3"/>
<dbReference type="InterPro" id="IPR026265">
    <property type="entry name" value="LptC"/>
</dbReference>
<protein>
    <submittedName>
        <fullName evidence="1">Putative SMC domain N terminal domain</fullName>
    </submittedName>
</protein>
<evidence type="ECO:0000313" key="1">
    <source>
        <dbReference type="EMBL" id="KGF98622.1"/>
    </source>
</evidence>
<name>A0A0A2A9R3_PROMR</name>
<dbReference type="PROSITE" id="PS51257">
    <property type="entry name" value="PROKAR_LIPOPROTEIN"/>
    <property type="match status" value="1"/>
</dbReference>
<dbReference type="NCBIfam" id="TIGR04409">
    <property type="entry name" value="LptC_YrbK"/>
    <property type="match status" value="1"/>
</dbReference>
<sequence>MINIYRLIIFLPFIILGCAPNVIKENKVIQKIDSLDMNIFSKSGDKIYSITSPNSIYNINELKFKFKKPTINIFKGEETKYIISSDDSVLSDNNKLLKLKGNVKLKTLKQDEDFLYADNFIWNIEKSSYLLEGNIRFENQNIILNSEKAKLSSDNIIEFFNPVKYIIKDENNENRYEINSENAFYNLNTESVIFKAKDKRVESIIYF</sequence>
<dbReference type="STRING" id="74545.EU96_0585"/>
<dbReference type="Pfam" id="PF06835">
    <property type="entry name" value="LptC"/>
    <property type="match status" value="1"/>
</dbReference>
<dbReference type="GO" id="GO:0015221">
    <property type="term" value="F:lipopolysaccharide transmembrane transporter activity"/>
    <property type="evidence" value="ECO:0007669"/>
    <property type="project" value="InterPro"/>
</dbReference>
<gene>
    <name evidence="1" type="ORF">EU96_0585</name>
</gene>